<dbReference type="EMBL" id="CAXLJM020000074">
    <property type="protein sequence ID" value="CAL8128129.1"/>
    <property type="molecule type" value="Genomic_DNA"/>
</dbReference>
<name>A0ABP1RH34_9HEXA</name>
<evidence type="ECO:0000313" key="2">
    <source>
        <dbReference type="EMBL" id="CAL8128129.1"/>
    </source>
</evidence>
<feature type="chain" id="PRO_5047318413" evidence="1">
    <location>
        <begin position="31"/>
        <end position="83"/>
    </location>
</feature>
<comment type="caution">
    <text evidence="2">The sequence shown here is derived from an EMBL/GenBank/DDBJ whole genome shotgun (WGS) entry which is preliminary data.</text>
</comment>
<organism evidence="2 3">
    <name type="scientific">Orchesella dallaii</name>
    <dbReference type="NCBI Taxonomy" id="48710"/>
    <lineage>
        <taxon>Eukaryota</taxon>
        <taxon>Metazoa</taxon>
        <taxon>Ecdysozoa</taxon>
        <taxon>Arthropoda</taxon>
        <taxon>Hexapoda</taxon>
        <taxon>Collembola</taxon>
        <taxon>Entomobryomorpha</taxon>
        <taxon>Entomobryoidea</taxon>
        <taxon>Orchesellidae</taxon>
        <taxon>Orchesellinae</taxon>
        <taxon>Orchesella</taxon>
    </lineage>
</organism>
<feature type="signal peptide" evidence="1">
    <location>
        <begin position="1"/>
        <end position="30"/>
    </location>
</feature>
<accession>A0ABP1RH34</accession>
<reference evidence="2 3" key="1">
    <citation type="submission" date="2024-08" db="EMBL/GenBank/DDBJ databases">
        <authorList>
            <person name="Cucini C."/>
            <person name="Frati F."/>
        </authorList>
    </citation>
    <scope>NUCLEOTIDE SEQUENCE [LARGE SCALE GENOMIC DNA]</scope>
</reference>
<keyword evidence="1" id="KW-0732">Signal</keyword>
<sequence length="83" mass="9023">MRGSTSKMKTSTITALLLVAICAIWMGGLVEEITAAPQIDWGQVSWTCTASCSVWNACFIRNGFNKDRCPPMPSRCDCSQFAG</sequence>
<proteinExistence type="predicted"/>
<protein>
    <submittedName>
        <fullName evidence="2">Uncharacterized protein</fullName>
    </submittedName>
</protein>
<keyword evidence="3" id="KW-1185">Reference proteome</keyword>
<gene>
    <name evidence="2" type="ORF">ODALV1_LOCUS22100</name>
</gene>
<evidence type="ECO:0000313" key="3">
    <source>
        <dbReference type="Proteomes" id="UP001642540"/>
    </source>
</evidence>
<dbReference type="Proteomes" id="UP001642540">
    <property type="component" value="Unassembled WGS sequence"/>
</dbReference>
<evidence type="ECO:0000256" key="1">
    <source>
        <dbReference type="SAM" id="SignalP"/>
    </source>
</evidence>